<organism evidence="1 2">
    <name type="scientific">Hypoxylon rubiginosum</name>
    <dbReference type="NCBI Taxonomy" id="110542"/>
    <lineage>
        <taxon>Eukaryota</taxon>
        <taxon>Fungi</taxon>
        <taxon>Dikarya</taxon>
        <taxon>Ascomycota</taxon>
        <taxon>Pezizomycotina</taxon>
        <taxon>Sordariomycetes</taxon>
        <taxon>Xylariomycetidae</taxon>
        <taxon>Xylariales</taxon>
        <taxon>Hypoxylaceae</taxon>
        <taxon>Hypoxylon</taxon>
    </lineage>
</organism>
<comment type="caution">
    <text evidence="1">The sequence shown here is derived from an EMBL/GenBank/DDBJ whole genome shotgun (WGS) entry which is preliminary data.</text>
</comment>
<gene>
    <name evidence="1" type="ORF">F4820DRAFT_31786</name>
</gene>
<name>A0ACB9ZC87_9PEZI</name>
<sequence>MMSDEHAETPTPLLLSNDEKHVLELYDRLQQLQLEIALLSAQKNYTPSTATSTEDGGIEAAQKALLDSRSRYVLQNQVVESVMVANPILQAVHNGTKASYIERDLLPVLEQRDQSSSTLSQQSTELRSLLDEITDVESESLRLGRENVDLAARLLDLADQTDRNKAEAVSVDPARAAEVAQLEDQVRLSRQRWRVLKGTASAVVAGSGVDWSRDAELRGIVLDREGDDKI</sequence>
<dbReference type="Proteomes" id="UP001497700">
    <property type="component" value="Unassembled WGS sequence"/>
</dbReference>
<accession>A0ACB9ZC87</accession>
<evidence type="ECO:0000313" key="1">
    <source>
        <dbReference type="EMBL" id="KAI4869410.1"/>
    </source>
</evidence>
<proteinExistence type="predicted"/>
<dbReference type="EMBL" id="MU393431">
    <property type="protein sequence ID" value="KAI4869410.1"/>
    <property type="molecule type" value="Genomic_DNA"/>
</dbReference>
<reference evidence="1 2" key="1">
    <citation type="journal article" date="2022" name="New Phytol.">
        <title>Ecological generalism drives hyperdiversity of secondary metabolite gene clusters in xylarialean endophytes.</title>
        <authorList>
            <person name="Franco M.E.E."/>
            <person name="Wisecaver J.H."/>
            <person name="Arnold A.E."/>
            <person name="Ju Y.M."/>
            <person name="Slot J.C."/>
            <person name="Ahrendt S."/>
            <person name="Moore L.P."/>
            <person name="Eastman K.E."/>
            <person name="Scott K."/>
            <person name="Konkel Z."/>
            <person name="Mondo S.J."/>
            <person name="Kuo A."/>
            <person name="Hayes R.D."/>
            <person name="Haridas S."/>
            <person name="Andreopoulos B."/>
            <person name="Riley R."/>
            <person name="LaButti K."/>
            <person name="Pangilinan J."/>
            <person name="Lipzen A."/>
            <person name="Amirebrahimi M."/>
            <person name="Yan J."/>
            <person name="Adam C."/>
            <person name="Keymanesh K."/>
            <person name="Ng V."/>
            <person name="Louie K."/>
            <person name="Northen T."/>
            <person name="Drula E."/>
            <person name="Henrissat B."/>
            <person name="Hsieh H.M."/>
            <person name="Youens-Clark K."/>
            <person name="Lutzoni F."/>
            <person name="Miadlikowska J."/>
            <person name="Eastwood D.C."/>
            <person name="Hamelin R.C."/>
            <person name="Grigoriev I.V."/>
            <person name="U'Ren J.M."/>
        </authorList>
    </citation>
    <scope>NUCLEOTIDE SEQUENCE [LARGE SCALE GENOMIC DNA]</scope>
    <source>
        <strain evidence="1 2">CBS 119005</strain>
    </source>
</reference>
<keyword evidence="2" id="KW-1185">Reference proteome</keyword>
<evidence type="ECO:0000313" key="2">
    <source>
        <dbReference type="Proteomes" id="UP001497700"/>
    </source>
</evidence>
<protein>
    <submittedName>
        <fullName evidence="1">Centromere protein H (CENP-H)-domain-containing protein</fullName>
    </submittedName>
</protein>